<dbReference type="SUPFAM" id="SSF50969">
    <property type="entry name" value="YVTN repeat-like/Quinoprotein amine dehydrogenase"/>
    <property type="match status" value="1"/>
</dbReference>
<dbReference type="NCBIfam" id="TIGR04183">
    <property type="entry name" value="Por_Secre_tail"/>
    <property type="match status" value="1"/>
</dbReference>
<evidence type="ECO:0000256" key="2">
    <source>
        <dbReference type="SAM" id="SignalP"/>
    </source>
</evidence>
<evidence type="ECO:0000259" key="3">
    <source>
        <dbReference type="Pfam" id="PF21544"/>
    </source>
</evidence>
<protein>
    <submittedName>
        <fullName evidence="4">Por secretion system C-terminal sorting domain-containing protein</fullName>
    </submittedName>
</protein>
<proteinExistence type="predicted"/>
<dbReference type="InterPro" id="IPR011044">
    <property type="entry name" value="Quino_amine_DH_bsu"/>
</dbReference>
<dbReference type="Gene3D" id="2.130.10.10">
    <property type="entry name" value="YVTN repeat-like/Quinoprotein amine dehydrogenase"/>
    <property type="match status" value="2"/>
</dbReference>
<keyword evidence="1 2" id="KW-0732">Signal</keyword>
<name>A0A1H2RGD1_9FLAO</name>
<feature type="chain" id="PRO_5011673468" evidence="2">
    <location>
        <begin position="20"/>
        <end position="762"/>
    </location>
</feature>
<dbReference type="OrthoDB" id="9807410at2"/>
<organism evidence="4 5">
    <name type="scientific">Flavobacterium degerlachei</name>
    <dbReference type="NCBI Taxonomy" id="229203"/>
    <lineage>
        <taxon>Bacteria</taxon>
        <taxon>Pseudomonadati</taxon>
        <taxon>Bacteroidota</taxon>
        <taxon>Flavobacteriia</taxon>
        <taxon>Flavobacteriales</taxon>
        <taxon>Flavobacteriaceae</taxon>
        <taxon>Flavobacterium</taxon>
    </lineage>
</organism>
<dbReference type="EMBL" id="FNMV01000001">
    <property type="protein sequence ID" value="SDW18345.1"/>
    <property type="molecule type" value="Genomic_DNA"/>
</dbReference>
<evidence type="ECO:0000313" key="4">
    <source>
        <dbReference type="EMBL" id="SDW18345.1"/>
    </source>
</evidence>
<dbReference type="RefSeq" id="WP_091429002.1">
    <property type="nucleotide sequence ID" value="NZ_FNMV01000001.1"/>
</dbReference>
<dbReference type="SUPFAM" id="SSF101898">
    <property type="entry name" value="NHL repeat"/>
    <property type="match status" value="1"/>
</dbReference>
<dbReference type="InterPro" id="IPR015943">
    <property type="entry name" value="WD40/YVTN_repeat-like_dom_sf"/>
</dbReference>
<dbReference type="STRING" id="229203.SAMN05444338_101422"/>
<keyword evidence="5" id="KW-1185">Reference proteome</keyword>
<dbReference type="Pfam" id="PF21544">
    <property type="entry name" value="PorZ_N_b_propeller"/>
    <property type="match status" value="1"/>
</dbReference>
<feature type="domain" description="PorZ N-terminal beta-propeller" evidence="3">
    <location>
        <begin position="44"/>
        <end position="203"/>
    </location>
</feature>
<dbReference type="AlphaFoldDB" id="A0A1H2RGD1"/>
<dbReference type="Proteomes" id="UP000198569">
    <property type="component" value="Unassembled WGS sequence"/>
</dbReference>
<sequence length="762" mass="83575">MKKRLLSLLLLLVIQMTFAQTNLSWQGYFSYNEIKDVSVSTSGIFAASENALFSVNKISNQIKTTNTVDGLSGQTISSLYYSAKFNKSVVGYENGLIIVINEADGSMLNVVDIINKQLPANMKKINHFMEYDGIVYVSCDFGIVQFNLATMLFGDTYFIGDNGAEISIRQTAVYNGFIYAATINGIRRAAITSANLNDFNQWTQVIAGSWASIESFDTELIAITDSGNIHRYNANTNSLVSFVVLSQPALDMRANDTYLIITSPNSVYVYNKQMTLVRQINTNQIPESNPLFSCAASVAGVIYIGTKENGLIATTIVGVSDFQIILPSGPSRNNIFAIEATSSSLWSVYGDYTVDYNPYPLDNYGISKFSATGWLNIPYESVLEAKSLVRIIVNPNNENEVYVGSSYSGLLKIENDVPSVLYNQTNSGLDQISFLPNYFNDVRVNGAVFDKSGNLWVNNSLVDNGIKVLKRDGSWQAFSTKTILADIEKSSFGRMSVDKNGTKWIATSRDGIIGFNESSNVLKKITFGPEAGNLPIADARVAAVDNRNQLWIGTTKGLRVLSNVGNFQTENQLTTSSIIILEDNLAQELLYEQFITDIVVDGANNKWIGTADSGLFLVSPNGQETLYHFTINNSPLPSNVINDIAINSATGEVFIATDKGLVSFKGVATEANEDLSKAYVYPNPVRPEYEGTVKIAGLIDRANVKITDIEGNLVYEATSEGGTLEWDTYAFGKYKVASGVYMIFISANDGVETKVKKLMIIR</sequence>
<evidence type="ECO:0000256" key="1">
    <source>
        <dbReference type="ARBA" id="ARBA00022729"/>
    </source>
</evidence>
<reference evidence="5" key="1">
    <citation type="submission" date="2016-10" db="EMBL/GenBank/DDBJ databases">
        <authorList>
            <person name="Varghese N."/>
            <person name="Submissions S."/>
        </authorList>
    </citation>
    <scope>NUCLEOTIDE SEQUENCE [LARGE SCALE GENOMIC DNA]</scope>
    <source>
        <strain evidence="5">DSM 15718</strain>
    </source>
</reference>
<accession>A0A1H2RGD1</accession>
<gene>
    <name evidence="4" type="ORF">SAMN05444338_101422</name>
</gene>
<evidence type="ECO:0000313" key="5">
    <source>
        <dbReference type="Proteomes" id="UP000198569"/>
    </source>
</evidence>
<dbReference type="InterPro" id="IPR026444">
    <property type="entry name" value="Secre_tail"/>
</dbReference>
<feature type="signal peptide" evidence="2">
    <location>
        <begin position="1"/>
        <end position="19"/>
    </location>
</feature>
<dbReference type="InterPro" id="IPR048954">
    <property type="entry name" value="PorZ_N"/>
</dbReference>